<evidence type="ECO:0000313" key="2">
    <source>
        <dbReference type="Proteomes" id="UP001449225"/>
    </source>
</evidence>
<accession>A0ABU9TRA2</accession>
<dbReference type="RefSeq" id="WP_342854198.1">
    <property type="nucleotide sequence ID" value="NZ_JBBMRA010000005.1"/>
</dbReference>
<reference evidence="1 2" key="1">
    <citation type="submission" date="2024-03" db="EMBL/GenBank/DDBJ databases">
        <title>Community enrichment and isolation of bacterial strains for fucoidan degradation.</title>
        <authorList>
            <person name="Sichert A."/>
        </authorList>
    </citation>
    <scope>NUCLEOTIDE SEQUENCE [LARGE SCALE GENOMIC DNA]</scope>
    <source>
        <strain evidence="1 2">AS76</strain>
    </source>
</reference>
<dbReference type="Proteomes" id="UP001449225">
    <property type="component" value="Unassembled WGS sequence"/>
</dbReference>
<protein>
    <recommendedName>
        <fullName evidence="3">Apea-like HEPN domain-containing protein</fullName>
    </recommendedName>
</protein>
<dbReference type="EMBL" id="JBBMRA010000005">
    <property type="protein sequence ID" value="MEM5536240.1"/>
    <property type="molecule type" value="Genomic_DNA"/>
</dbReference>
<evidence type="ECO:0008006" key="3">
    <source>
        <dbReference type="Google" id="ProtNLM"/>
    </source>
</evidence>
<proteinExistence type="predicted"/>
<organism evidence="1 2">
    <name type="scientific">Neptuniibacter pectenicola</name>
    <dbReference type="NCBI Taxonomy" id="1806669"/>
    <lineage>
        <taxon>Bacteria</taxon>
        <taxon>Pseudomonadati</taxon>
        <taxon>Pseudomonadota</taxon>
        <taxon>Gammaproteobacteria</taxon>
        <taxon>Oceanospirillales</taxon>
        <taxon>Oceanospirillaceae</taxon>
        <taxon>Neptuniibacter</taxon>
    </lineage>
</organism>
<keyword evidence="2" id="KW-1185">Reference proteome</keyword>
<evidence type="ECO:0000313" key="1">
    <source>
        <dbReference type="EMBL" id="MEM5536240.1"/>
    </source>
</evidence>
<name>A0ABU9TRA2_9GAMM</name>
<sequence>MSIQAIKDICQEKEIKYSTEDEGPRGFHVHIPKGRNFSRLSVNDDAAEKLLEYAPEFYKYKFVEGYEAVWSPEEGILECEIQLPHGRFPLQRLLRQNSDSNENGSFSVPPYQEGVNIEISKGSDVFALFTLLRDQFYRPLRQFDRIREHSTTIKISGLDISRHEQALSLIENVCSSICFQIDCKTELPVMLGFERRLRSERKRSKSLEELELSAIQYAYDSEALSLYWYAQSAFGMPLLKYLALYQVVEFYYPVYSEIDAQKKIRNILKDPSFNAQNDKELAKVLNVVKYNASSGTFGNELSQLKATISECVDIGLLRNWLSESQEREDHFRSKNAKKLSEYVINLKLEDDALLEQVVQRFYNIRCRIVHTKGIEGNLDVLHPQAKELVYIDHDIDLANFIAHRVMISSSQSLSHAMT</sequence>
<gene>
    <name evidence="1" type="ORF">WNY58_07530</name>
</gene>
<comment type="caution">
    <text evidence="1">The sequence shown here is derived from an EMBL/GenBank/DDBJ whole genome shotgun (WGS) entry which is preliminary data.</text>
</comment>